<dbReference type="RefSeq" id="WP_073436060.1">
    <property type="nucleotide sequence ID" value="NZ_CP094345.1"/>
</dbReference>
<feature type="domain" description="DUF1468" evidence="2">
    <location>
        <begin position="10"/>
        <end position="156"/>
    </location>
</feature>
<keyword evidence="1" id="KW-1133">Transmembrane helix</keyword>
<feature type="transmembrane region" description="Helical" evidence="1">
    <location>
        <begin position="83"/>
        <end position="99"/>
    </location>
</feature>
<evidence type="ECO:0000256" key="1">
    <source>
        <dbReference type="SAM" id="Phobius"/>
    </source>
</evidence>
<dbReference type="InterPro" id="IPR009936">
    <property type="entry name" value="DUF1468"/>
</dbReference>
<feature type="transmembrane region" description="Helical" evidence="1">
    <location>
        <begin position="130"/>
        <end position="155"/>
    </location>
</feature>
<evidence type="ECO:0000313" key="4">
    <source>
        <dbReference type="EMBL" id="SHM45919.1"/>
    </source>
</evidence>
<evidence type="ECO:0000313" key="3">
    <source>
        <dbReference type="EMBL" id="GEN24245.1"/>
    </source>
</evidence>
<dbReference type="Pfam" id="PF07331">
    <property type="entry name" value="TctB"/>
    <property type="match status" value="1"/>
</dbReference>
<keyword evidence="1" id="KW-0812">Transmembrane</keyword>
<dbReference type="Proteomes" id="UP000184123">
    <property type="component" value="Unassembled WGS sequence"/>
</dbReference>
<sequence>MPTITKDRALALAMLIMVAILYVESGNIRPPTSWQTYGSAMFPQILLGVIAILSVLILLRSLFNSKSSQAHERRTAMQWLKKNGVVLTLFALFGLYALVLPVLGYLVSTMAFMVASLALLLGVDTRRKWIINLGVSVTLASLIYVTFHFGLNIWLP</sequence>
<dbReference type="STRING" id="44933.SAMN05660971_03037"/>
<keyword evidence="1" id="KW-0472">Membrane</keyword>
<dbReference type="OrthoDB" id="6173035at2"/>
<proteinExistence type="predicted"/>
<dbReference type="Proteomes" id="UP000321726">
    <property type="component" value="Unassembled WGS sequence"/>
</dbReference>
<dbReference type="EMBL" id="BJXU01000085">
    <property type="protein sequence ID" value="GEN24245.1"/>
    <property type="molecule type" value="Genomic_DNA"/>
</dbReference>
<protein>
    <submittedName>
        <fullName evidence="4">Tripartite tricarboxylate transporter TctB family protein</fullName>
    </submittedName>
</protein>
<gene>
    <name evidence="3" type="ORF">HCU01_21940</name>
    <name evidence="4" type="ORF">SAMN05660971_03037</name>
</gene>
<dbReference type="AlphaFoldDB" id="A0A1M7IYW7"/>
<name>A0A1M7IYW7_9GAMM</name>
<evidence type="ECO:0000313" key="5">
    <source>
        <dbReference type="Proteomes" id="UP000184123"/>
    </source>
</evidence>
<organism evidence="4 5">
    <name type="scientific">Halomonas cupida</name>
    <dbReference type="NCBI Taxonomy" id="44933"/>
    <lineage>
        <taxon>Bacteria</taxon>
        <taxon>Pseudomonadati</taxon>
        <taxon>Pseudomonadota</taxon>
        <taxon>Gammaproteobacteria</taxon>
        <taxon>Oceanospirillales</taxon>
        <taxon>Halomonadaceae</taxon>
        <taxon>Halomonas</taxon>
    </lineage>
</organism>
<evidence type="ECO:0000313" key="6">
    <source>
        <dbReference type="Proteomes" id="UP000321726"/>
    </source>
</evidence>
<feature type="transmembrane region" description="Helical" evidence="1">
    <location>
        <begin position="41"/>
        <end position="63"/>
    </location>
</feature>
<keyword evidence="6" id="KW-1185">Reference proteome</keyword>
<dbReference type="EMBL" id="FRCA01000008">
    <property type="protein sequence ID" value="SHM45919.1"/>
    <property type="molecule type" value="Genomic_DNA"/>
</dbReference>
<accession>A0A1M7IYW7</accession>
<evidence type="ECO:0000259" key="2">
    <source>
        <dbReference type="Pfam" id="PF07331"/>
    </source>
</evidence>
<reference evidence="3 6" key="2">
    <citation type="submission" date="2019-07" db="EMBL/GenBank/DDBJ databases">
        <title>Whole genome shotgun sequence of Halomonas cupida NBRC 102219.</title>
        <authorList>
            <person name="Hosoyama A."/>
            <person name="Uohara A."/>
            <person name="Ohji S."/>
            <person name="Ichikawa N."/>
        </authorList>
    </citation>
    <scope>NUCLEOTIDE SEQUENCE [LARGE SCALE GENOMIC DNA]</scope>
    <source>
        <strain evidence="3 6">NBRC 102219</strain>
    </source>
</reference>
<feature type="transmembrane region" description="Helical" evidence="1">
    <location>
        <begin position="105"/>
        <end position="123"/>
    </location>
</feature>
<reference evidence="4 5" key="1">
    <citation type="submission" date="2016-11" db="EMBL/GenBank/DDBJ databases">
        <authorList>
            <person name="Jaros S."/>
            <person name="Januszkiewicz K."/>
            <person name="Wedrychowicz H."/>
        </authorList>
    </citation>
    <scope>NUCLEOTIDE SEQUENCE [LARGE SCALE GENOMIC DNA]</scope>
    <source>
        <strain evidence="4 5">DSM 4740</strain>
    </source>
</reference>